<evidence type="ECO:0000256" key="6">
    <source>
        <dbReference type="SAM" id="MobiDB-lite"/>
    </source>
</evidence>
<comment type="similarity">
    <text evidence="2">Belongs to the TAF11 family.</text>
</comment>
<dbReference type="GO" id="GO:0005669">
    <property type="term" value="C:transcription factor TFIID complex"/>
    <property type="evidence" value="ECO:0007669"/>
    <property type="project" value="InterPro"/>
</dbReference>
<feature type="domain" description="TAFII28-like protein" evidence="7">
    <location>
        <begin position="133"/>
        <end position="197"/>
    </location>
</feature>
<feature type="compositionally biased region" description="Acidic residues" evidence="6">
    <location>
        <begin position="107"/>
        <end position="117"/>
    </location>
</feature>
<comment type="subcellular location">
    <subcellularLocation>
        <location evidence="1">Nucleus</location>
    </subcellularLocation>
</comment>
<gene>
    <name evidence="8" type="ORF">GOP47_0018829</name>
</gene>
<reference evidence="8" key="1">
    <citation type="submission" date="2021-01" db="EMBL/GenBank/DDBJ databases">
        <title>Adiantum capillus-veneris genome.</title>
        <authorList>
            <person name="Fang Y."/>
            <person name="Liao Q."/>
        </authorList>
    </citation>
    <scope>NUCLEOTIDE SEQUENCE</scope>
    <source>
        <strain evidence="8">H3</strain>
        <tissue evidence="8">Leaf</tissue>
    </source>
</reference>
<dbReference type="CDD" id="cd08048">
    <property type="entry name" value="HFD_TAF11"/>
    <property type="match status" value="1"/>
</dbReference>
<dbReference type="InterPro" id="IPR045127">
    <property type="entry name" value="TAF11-like"/>
</dbReference>
<feature type="compositionally biased region" description="Acidic residues" evidence="6">
    <location>
        <begin position="11"/>
        <end position="33"/>
    </location>
</feature>
<comment type="caution">
    <text evidence="8">The sequence shown here is derived from an EMBL/GenBank/DDBJ whole genome shotgun (WGS) entry which is preliminary data.</text>
</comment>
<evidence type="ECO:0000256" key="2">
    <source>
        <dbReference type="ARBA" id="ARBA00009788"/>
    </source>
</evidence>
<proteinExistence type="inferred from homology"/>
<dbReference type="GO" id="GO:0051123">
    <property type="term" value="P:RNA polymerase II preinitiation complex assembly"/>
    <property type="evidence" value="ECO:0007669"/>
    <property type="project" value="InterPro"/>
</dbReference>
<dbReference type="Pfam" id="PF04719">
    <property type="entry name" value="TAFII28"/>
    <property type="match status" value="1"/>
</dbReference>
<evidence type="ECO:0000313" key="8">
    <source>
        <dbReference type="EMBL" id="KAI5066205.1"/>
    </source>
</evidence>
<dbReference type="PANTHER" id="PTHR13218:SF8">
    <property type="entry name" value="TRANSCRIPTION INITIATION FACTOR TFIID SUBUNIT 11"/>
    <property type="match status" value="1"/>
</dbReference>
<dbReference type="OrthoDB" id="28335at2759"/>
<evidence type="ECO:0000313" key="9">
    <source>
        <dbReference type="Proteomes" id="UP000886520"/>
    </source>
</evidence>
<organism evidence="8 9">
    <name type="scientific">Adiantum capillus-veneris</name>
    <name type="common">Maidenhair fern</name>
    <dbReference type="NCBI Taxonomy" id="13818"/>
    <lineage>
        <taxon>Eukaryota</taxon>
        <taxon>Viridiplantae</taxon>
        <taxon>Streptophyta</taxon>
        <taxon>Embryophyta</taxon>
        <taxon>Tracheophyta</taxon>
        <taxon>Polypodiopsida</taxon>
        <taxon>Polypodiidae</taxon>
        <taxon>Polypodiales</taxon>
        <taxon>Pteridineae</taxon>
        <taxon>Pteridaceae</taxon>
        <taxon>Vittarioideae</taxon>
        <taxon>Adiantum</taxon>
    </lineage>
</organism>
<dbReference type="GO" id="GO:0016251">
    <property type="term" value="F:RNA polymerase II general transcription initiation factor activity"/>
    <property type="evidence" value="ECO:0007669"/>
    <property type="project" value="TreeGrafter"/>
</dbReference>
<feature type="compositionally biased region" description="Acidic residues" evidence="6">
    <location>
        <begin position="48"/>
        <end position="69"/>
    </location>
</feature>
<evidence type="ECO:0000256" key="1">
    <source>
        <dbReference type="ARBA" id="ARBA00004123"/>
    </source>
</evidence>
<protein>
    <recommendedName>
        <fullName evidence="7">TAFII28-like protein domain-containing protein</fullName>
    </recommendedName>
</protein>
<dbReference type="InterPro" id="IPR009072">
    <property type="entry name" value="Histone-fold"/>
</dbReference>
<name>A0A9D4ZA06_ADICA</name>
<feature type="compositionally biased region" description="Low complexity" evidence="6">
    <location>
        <begin position="34"/>
        <end position="46"/>
    </location>
</feature>
<feature type="compositionally biased region" description="Low complexity" evidence="6">
    <location>
        <begin position="1"/>
        <end position="10"/>
    </location>
</feature>
<accession>A0A9D4ZA06</accession>
<evidence type="ECO:0000256" key="4">
    <source>
        <dbReference type="ARBA" id="ARBA00023163"/>
    </source>
</evidence>
<keyword evidence="5" id="KW-0539">Nucleus</keyword>
<evidence type="ECO:0000256" key="3">
    <source>
        <dbReference type="ARBA" id="ARBA00023015"/>
    </source>
</evidence>
<dbReference type="PANTHER" id="PTHR13218">
    <property type="entry name" value="TRANSCRIPTION INITIATION FACTOR TFIID SUBUNIT 11-RELATED"/>
    <property type="match status" value="1"/>
</dbReference>
<dbReference type="GO" id="GO:0046982">
    <property type="term" value="F:protein heterodimerization activity"/>
    <property type="evidence" value="ECO:0007669"/>
    <property type="project" value="InterPro"/>
</dbReference>
<dbReference type="SUPFAM" id="SSF47113">
    <property type="entry name" value="Histone-fold"/>
    <property type="match status" value="1"/>
</dbReference>
<dbReference type="Gene3D" id="1.10.20.10">
    <property type="entry name" value="Histone, subunit A"/>
    <property type="match status" value="1"/>
</dbReference>
<dbReference type="InterPro" id="IPR006809">
    <property type="entry name" value="TAFII28_dom"/>
</dbReference>
<keyword evidence="4" id="KW-0804">Transcription</keyword>
<dbReference type="EMBL" id="JABFUD020000018">
    <property type="protein sequence ID" value="KAI5066205.1"/>
    <property type="molecule type" value="Genomic_DNA"/>
</dbReference>
<dbReference type="Proteomes" id="UP000886520">
    <property type="component" value="Chromosome 18"/>
</dbReference>
<keyword evidence="9" id="KW-1185">Reference proteome</keyword>
<feature type="region of interest" description="Disordered" evidence="6">
    <location>
        <begin position="1"/>
        <end position="124"/>
    </location>
</feature>
<dbReference type="AlphaFoldDB" id="A0A9D4ZA06"/>
<evidence type="ECO:0000259" key="7">
    <source>
        <dbReference type="Pfam" id="PF04719"/>
    </source>
</evidence>
<keyword evidence="3" id="KW-0805">Transcription regulation</keyword>
<sequence>MKHTTDGGPPYEDDDIDEDEEGDAEDDDEEVPEDNGPLSQQQQRQQGEGEDGEEDDIGEGDDNLEEDTEDHQPVSTKPTNKRKRSDDEDEKGAPPSARGRSMKGKDDDEEDEENLDAEYEKSQAVDKERIQSIMSQFTEEQMSRYECYRRSNFPKANMRRLLQNVAGCPISLPMSIVMSGIAKMFVGELVETGRRTKTISVNDNLCLNR</sequence>
<evidence type="ECO:0000256" key="5">
    <source>
        <dbReference type="ARBA" id="ARBA00023242"/>
    </source>
</evidence>